<dbReference type="PROSITE" id="PS51212">
    <property type="entry name" value="WSC"/>
    <property type="match status" value="1"/>
</dbReference>
<organism evidence="3 4">
    <name type="scientific">Mytilus edulis</name>
    <name type="common">Blue mussel</name>
    <dbReference type="NCBI Taxonomy" id="6550"/>
    <lineage>
        <taxon>Eukaryota</taxon>
        <taxon>Metazoa</taxon>
        <taxon>Spiralia</taxon>
        <taxon>Lophotrochozoa</taxon>
        <taxon>Mollusca</taxon>
        <taxon>Bivalvia</taxon>
        <taxon>Autobranchia</taxon>
        <taxon>Pteriomorphia</taxon>
        <taxon>Mytilida</taxon>
        <taxon>Mytiloidea</taxon>
        <taxon>Mytilidae</taxon>
        <taxon>Mytilinae</taxon>
        <taxon>Mytilus</taxon>
    </lineage>
</organism>
<dbReference type="Proteomes" id="UP000683360">
    <property type="component" value="Unassembled WGS sequence"/>
</dbReference>
<evidence type="ECO:0000313" key="4">
    <source>
        <dbReference type="Proteomes" id="UP000683360"/>
    </source>
</evidence>
<dbReference type="OrthoDB" id="10314199at2759"/>
<feature type="transmembrane region" description="Helical" evidence="1">
    <location>
        <begin position="234"/>
        <end position="254"/>
    </location>
</feature>
<keyword evidence="1" id="KW-1133">Transmembrane helix</keyword>
<dbReference type="Pfam" id="PF01822">
    <property type="entry name" value="WSC"/>
    <property type="match status" value="1"/>
</dbReference>
<comment type="caution">
    <text evidence="3">The sequence shown here is derived from an EMBL/GenBank/DDBJ whole genome shotgun (WGS) entry which is preliminary data.</text>
</comment>
<proteinExistence type="predicted"/>
<dbReference type="SMART" id="SM00321">
    <property type="entry name" value="WSC"/>
    <property type="match status" value="1"/>
</dbReference>
<dbReference type="AlphaFoldDB" id="A0A8S3SB59"/>
<evidence type="ECO:0000313" key="3">
    <source>
        <dbReference type="EMBL" id="CAG2218024.1"/>
    </source>
</evidence>
<dbReference type="InterPro" id="IPR002889">
    <property type="entry name" value="WSC_carb-bd"/>
</dbReference>
<feature type="domain" description="WSC" evidence="2">
    <location>
        <begin position="38"/>
        <end position="125"/>
    </location>
</feature>
<protein>
    <recommendedName>
        <fullName evidence="2">WSC domain-containing protein</fullName>
    </recommendedName>
</protein>
<keyword evidence="1" id="KW-0472">Membrane</keyword>
<feature type="transmembrane region" description="Helical" evidence="1">
    <location>
        <begin position="184"/>
        <end position="206"/>
    </location>
</feature>
<evidence type="ECO:0000256" key="1">
    <source>
        <dbReference type="SAM" id="Phobius"/>
    </source>
</evidence>
<evidence type="ECO:0000259" key="2">
    <source>
        <dbReference type="PROSITE" id="PS51212"/>
    </source>
</evidence>
<keyword evidence="1" id="KW-0812">Transmembrane</keyword>
<gene>
    <name evidence="3" type="ORF">MEDL_31678</name>
</gene>
<keyword evidence="4" id="KW-1185">Reference proteome</keyword>
<reference evidence="3" key="1">
    <citation type="submission" date="2021-03" db="EMBL/GenBank/DDBJ databases">
        <authorList>
            <person name="Bekaert M."/>
        </authorList>
    </citation>
    <scope>NUCLEOTIDE SEQUENCE</scope>
</reference>
<name>A0A8S3SB59_MYTED</name>
<accession>A0A8S3SB59</accession>
<dbReference type="EMBL" id="CAJPWZ010001584">
    <property type="protein sequence ID" value="CAG2218024.1"/>
    <property type="molecule type" value="Genomic_DNA"/>
</dbReference>
<sequence>MTWVESFNYCKLSTEKDVMLFNARYAAWGSGVYLNTKWMIHKGCYKSSDTVDSKNVQAIANNSPSLCSDQCEMSLHFALKFNWCLCLNSIHNMAKMTSDKCKYTCVGSKDDSCGDRIYYSVYSHVTENISSPYTTNRPKLVTTPVSRRQYKTRATEIILYPTRFRKAFQTSGIFVRETSTLSSIGALVTIVAFVIVCLLTYIIALLRKGRQTKQSSQYELSARTTPEPRMYSQLLMPSQGYTVLLVAMPLIIHYSRFKFNRRFSSEHCRKYETLLYDNAIPLHFIKGMEVSPNKMTWLKSFSYCSLASEDKIQSLNNGEFRGWVGGIYLNSQWMFHTEKYDNENEINRLENYPEKDDNLELVKKLNNNHHK</sequence>